<protein>
    <submittedName>
        <fullName evidence="1">Uncharacterized protein</fullName>
    </submittedName>
</protein>
<proteinExistence type="predicted"/>
<sequence length="123" mass="13308">MGHDQLGVGHLQLLEDLRGRVEGIGGGGDGPDHGRSHEAEHEFGAVLEEDHHHIPLLQAQFGQPRRRLPANKVGLRVGVDSAGGPRDQAGEFGGLGEILEEVRVEREVVVYANVGEPRFEDVL</sequence>
<accession>A0A7C9CUW7</accession>
<name>A0A7C9CUW7_OPUST</name>
<reference evidence="1" key="2">
    <citation type="submission" date="2020-07" db="EMBL/GenBank/DDBJ databases">
        <authorList>
            <person name="Vera ALvarez R."/>
            <person name="Arias-Moreno D.M."/>
            <person name="Jimenez-Jacinto V."/>
            <person name="Jimenez-Bremont J.F."/>
            <person name="Swaminathan K."/>
            <person name="Moose S.P."/>
            <person name="Guerrero-Gonzalez M.L."/>
            <person name="Marino-Ramirez L."/>
            <person name="Landsman D."/>
            <person name="Rodriguez-Kessler M."/>
            <person name="Delgado-Sanchez P."/>
        </authorList>
    </citation>
    <scope>NUCLEOTIDE SEQUENCE</scope>
    <source>
        <tissue evidence="1">Cladode</tissue>
    </source>
</reference>
<dbReference type="EMBL" id="GISG01046365">
    <property type="protein sequence ID" value="MBA4624125.1"/>
    <property type="molecule type" value="Transcribed_RNA"/>
</dbReference>
<organism evidence="1">
    <name type="scientific">Opuntia streptacantha</name>
    <name type="common">Prickly pear cactus</name>
    <name type="synonym">Opuntia cardona</name>
    <dbReference type="NCBI Taxonomy" id="393608"/>
    <lineage>
        <taxon>Eukaryota</taxon>
        <taxon>Viridiplantae</taxon>
        <taxon>Streptophyta</taxon>
        <taxon>Embryophyta</taxon>
        <taxon>Tracheophyta</taxon>
        <taxon>Spermatophyta</taxon>
        <taxon>Magnoliopsida</taxon>
        <taxon>eudicotyledons</taxon>
        <taxon>Gunneridae</taxon>
        <taxon>Pentapetalae</taxon>
        <taxon>Caryophyllales</taxon>
        <taxon>Cactineae</taxon>
        <taxon>Cactaceae</taxon>
        <taxon>Opuntioideae</taxon>
        <taxon>Opuntia</taxon>
    </lineage>
</organism>
<reference evidence="1" key="1">
    <citation type="journal article" date="2013" name="J. Plant Res.">
        <title>Effect of fungi and light on seed germination of three Opuntia species from semiarid lands of central Mexico.</title>
        <authorList>
            <person name="Delgado-Sanchez P."/>
            <person name="Jimenez-Bremont J.F."/>
            <person name="Guerrero-Gonzalez Mde L."/>
            <person name="Flores J."/>
        </authorList>
    </citation>
    <scope>NUCLEOTIDE SEQUENCE</scope>
    <source>
        <tissue evidence="1">Cladode</tissue>
    </source>
</reference>
<evidence type="ECO:0000313" key="1">
    <source>
        <dbReference type="EMBL" id="MBA4624125.1"/>
    </source>
</evidence>
<dbReference type="AlphaFoldDB" id="A0A7C9CUW7"/>